<dbReference type="InterPro" id="IPR000086">
    <property type="entry name" value="NUDIX_hydrolase_dom"/>
</dbReference>
<dbReference type="InterPro" id="IPR020084">
    <property type="entry name" value="NUDIX_hydrolase_CS"/>
</dbReference>
<dbReference type="GO" id="GO:0016787">
    <property type="term" value="F:hydrolase activity"/>
    <property type="evidence" value="ECO:0007669"/>
    <property type="project" value="UniProtKB-KW"/>
</dbReference>
<proteinExistence type="inferred from homology"/>
<dbReference type="Pfam" id="PF00293">
    <property type="entry name" value="NUDIX"/>
    <property type="match status" value="1"/>
</dbReference>
<evidence type="ECO:0000313" key="6">
    <source>
        <dbReference type="EMBL" id="GGL16004.1"/>
    </source>
</evidence>
<keyword evidence="7" id="KW-1185">Reference proteome</keyword>
<dbReference type="Gene3D" id="3.90.79.10">
    <property type="entry name" value="Nucleoside Triphosphate Pyrophosphohydrolase"/>
    <property type="match status" value="1"/>
</dbReference>
<comment type="similarity">
    <text evidence="2 4">Belongs to the Nudix hydrolase family.</text>
</comment>
<feature type="domain" description="Nudix hydrolase" evidence="5">
    <location>
        <begin position="26"/>
        <end position="160"/>
    </location>
</feature>
<evidence type="ECO:0000259" key="5">
    <source>
        <dbReference type="PROSITE" id="PS51462"/>
    </source>
</evidence>
<dbReference type="AlphaFoldDB" id="A0A8J3FSQ5"/>
<evidence type="ECO:0000256" key="1">
    <source>
        <dbReference type="ARBA" id="ARBA00001946"/>
    </source>
</evidence>
<dbReference type="PRINTS" id="PR00502">
    <property type="entry name" value="NUDIXFAMILY"/>
</dbReference>
<dbReference type="SUPFAM" id="SSF55811">
    <property type="entry name" value="Nudix"/>
    <property type="match status" value="1"/>
</dbReference>
<evidence type="ECO:0000256" key="3">
    <source>
        <dbReference type="ARBA" id="ARBA00022801"/>
    </source>
</evidence>
<organism evidence="6 7">
    <name type="scientific">Mangrovihabitans endophyticus</name>
    <dbReference type="NCBI Taxonomy" id="1751298"/>
    <lineage>
        <taxon>Bacteria</taxon>
        <taxon>Bacillati</taxon>
        <taxon>Actinomycetota</taxon>
        <taxon>Actinomycetes</taxon>
        <taxon>Micromonosporales</taxon>
        <taxon>Micromonosporaceae</taxon>
        <taxon>Mangrovihabitans</taxon>
    </lineage>
</organism>
<evidence type="ECO:0000313" key="7">
    <source>
        <dbReference type="Proteomes" id="UP000656042"/>
    </source>
</evidence>
<comment type="cofactor">
    <cofactor evidence="1">
        <name>Mg(2+)</name>
        <dbReference type="ChEBI" id="CHEBI:18420"/>
    </cofactor>
</comment>
<keyword evidence="3 4" id="KW-0378">Hydrolase</keyword>
<evidence type="ECO:0000256" key="4">
    <source>
        <dbReference type="RuleBase" id="RU003476"/>
    </source>
</evidence>
<name>A0A8J3FSQ5_9ACTN</name>
<evidence type="ECO:0000256" key="2">
    <source>
        <dbReference type="ARBA" id="ARBA00005582"/>
    </source>
</evidence>
<reference evidence="6" key="2">
    <citation type="submission" date="2020-09" db="EMBL/GenBank/DDBJ databases">
        <authorList>
            <person name="Sun Q."/>
            <person name="Zhou Y."/>
        </authorList>
    </citation>
    <scope>NUCLEOTIDE SEQUENCE</scope>
    <source>
        <strain evidence="6">CGMCC 4.7299</strain>
    </source>
</reference>
<comment type="caution">
    <text evidence="6">The sequence shown here is derived from an EMBL/GenBank/DDBJ whole genome shotgun (WGS) entry which is preliminary data.</text>
</comment>
<accession>A0A8J3FSQ5</accession>
<dbReference type="Proteomes" id="UP000656042">
    <property type="component" value="Unassembled WGS sequence"/>
</dbReference>
<sequence length="170" mass="18564">MDRPAGRPPADPADRLTSALVTTPNPVHPVDVLLLLTDGEHVLLALREGTGYADGQWNLPSGKLEHGEDAVSAVIREAHEEIGVQLDPSEPRLAATMHHRNTAGHARIGLAFTVAYDPARHQEPINAEPHKCAKIEWFPADMPPSNTYPYTAACLRAFREGQPFALSGWR</sequence>
<dbReference type="InterPro" id="IPR020476">
    <property type="entry name" value="Nudix_hydrolase"/>
</dbReference>
<dbReference type="PROSITE" id="PS00893">
    <property type="entry name" value="NUDIX_BOX"/>
    <property type="match status" value="1"/>
</dbReference>
<dbReference type="PROSITE" id="PS51462">
    <property type="entry name" value="NUDIX"/>
    <property type="match status" value="1"/>
</dbReference>
<dbReference type="InterPro" id="IPR015797">
    <property type="entry name" value="NUDIX_hydrolase-like_dom_sf"/>
</dbReference>
<dbReference type="CDD" id="cd04683">
    <property type="entry name" value="NUDIX_Hydrolase"/>
    <property type="match status" value="1"/>
</dbReference>
<dbReference type="PANTHER" id="PTHR43046">
    <property type="entry name" value="GDP-MANNOSE MANNOSYL HYDROLASE"/>
    <property type="match status" value="1"/>
</dbReference>
<dbReference type="PANTHER" id="PTHR43046:SF14">
    <property type="entry name" value="MUTT_NUDIX FAMILY PROTEIN"/>
    <property type="match status" value="1"/>
</dbReference>
<reference evidence="6" key="1">
    <citation type="journal article" date="2014" name="Int. J. Syst. Evol. Microbiol.">
        <title>Complete genome sequence of Corynebacterium casei LMG S-19264T (=DSM 44701T), isolated from a smear-ripened cheese.</title>
        <authorList>
            <consortium name="US DOE Joint Genome Institute (JGI-PGF)"/>
            <person name="Walter F."/>
            <person name="Albersmeier A."/>
            <person name="Kalinowski J."/>
            <person name="Ruckert C."/>
        </authorList>
    </citation>
    <scope>NUCLEOTIDE SEQUENCE</scope>
    <source>
        <strain evidence="6">CGMCC 4.7299</strain>
    </source>
</reference>
<gene>
    <name evidence="6" type="ORF">GCM10012284_58300</name>
</gene>
<protein>
    <recommendedName>
        <fullName evidence="5">Nudix hydrolase domain-containing protein</fullName>
    </recommendedName>
</protein>
<dbReference type="EMBL" id="BMMX01000050">
    <property type="protein sequence ID" value="GGL16004.1"/>
    <property type="molecule type" value="Genomic_DNA"/>
</dbReference>